<accession>A0A9X4HYK0</accession>
<keyword evidence="1" id="KW-1133">Transmembrane helix</keyword>
<sequence>MTMNNFAQLVGYAVMGAGGAMLAMYALYLAWAMLCGLSSGFIRASRVIKAARKGVKRG</sequence>
<evidence type="ECO:0000313" key="2">
    <source>
        <dbReference type="EMBL" id="MDD2113810.1"/>
    </source>
</evidence>
<feature type="transmembrane region" description="Helical" evidence="1">
    <location>
        <begin position="20"/>
        <end position="42"/>
    </location>
</feature>
<reference evidence="2" key="1">
    <citation type="submission" date="2022-07" db="EMBL/GenBank/DDBJ databases">
        <title>Multi-strain Analysis of Pseudomonas putida Reveals Metabolic and Genetic Diversity.</title>
        <authorList>
            <person name="Monk J.M."/>
        </authorList>
    </citation>
    <scope>NUCLEOTIDE SEQUENCE</scope>
    <source>
        <strain evidence="2">17633</strain>
    </source>
</reference>
<name>A0A9X4HYK0_9PSED</name>
<proteinExistence type="predicted"/>
<protein>
    <submittedName>
        <fullName evidence="2">Uncharacterized protein</fullName>
    </submittedName>
</protein>
<gene>
    <name evidence="2" type="ORF">NP554_18710</name>
</gene>
<dbReference type="EMBL" id="JANIAM010000015">
    <property type="protein sequence ID" value="MDD2113810.1"/>
    <property type="molecule type" value="Genomic_DNA"/>
</dbReference>
<evidence type="ECO:0000313" key="3">
    <source>
        <dbReference type="Proteomes" id="UP001150728"/>
    </source>
</evidence>
<dbReference type="Proteomes" id="UP001150728">
    <property type="component" value="Unassembled WGS sequence"/>
</dbReference>
<keyword evidence="1" id="KW-0472">Membrane</keyword>
<organism evidence="2 3">
    <name type="scientific">Pseudomonas asiatica</name>
    <dbReference type="NCBI Taxonomy" id="2219225"/>
    <lineage>
        <taxon>Bacteria</taxon>
        <taxon>Pseudomonadati</taxon>
        <taxon>Pseudomonadota</taxon>
        <taxon>Gammaproteobacteria</taxon>
        <taxon>Pseudomonadales</taxon>
        <taxon>Pseudomonadaceae</taxon>
        <taxon>Pseudomonas</taxon>
    </lineage>
</organism>
<dbReference type="AlphaFoldDB" id="A0A9X4HYK0"/>
<comment type="caution">
    <text evidence="2">The sequence shown here is derived from an EMBL/GenBank/DDBJ whole genome shotgun (WGS) entry which is preliminary data.</text>
</comment>
<dbReference type="RefSeq" id="WP_274120509.1">
    <property type="nucleotide sequence ID" value="NZ_JANIAM010000015.1"/>
</dbReference>
<evidence type="ECO:0000256" key="1">
    <source>
        <dbReference type="SAM" id="Phobius"/>
    </source>
</evidence>
<keyword evidence="1" id="KW-0812">Transmembrane</keyword>